<dbReference type="EMBL" id="BAAAUV010000002">
    <property type="protein sequence ID" value="GAA3198542.1"/>
    <property type="molecule type" value="Genomic_DNA"/>
</dbReference>
<comment type="caution">
    <text evidence="1">The sequence shown here is derived from an EMBL/GenBank/DDBJ whole genome shotgun (WGS) entry which is preliminary data.</text>
</comment>
<gene>
    <name evidence="1" type="ORF">GCM10010468_10330</name>
</gene>
<dbReference type="Proteomes" id="UP001501237">
    <property type="component" value="Unassembled WGS sequence"/>
</dbReference>
<dbReference type="RefSeq" id="WP_344822677.1">
    <property type="nucleotide sequence ID" value="NZ_BAAAUV010000002.1"/>
</dbReference>
<organism evidence="1 2">
    <name type="scientific">Actinocorallia longicatena</name>
    <dbReference type="NCBI Taxonomy" id="111803"/>
    <lineage>
        <taxon>Bacteria</taxon>
        <taxon>Bacillati</taxon>
        <taxon>Actinomycetota</taxon>
        <taxon>Actinomycetes</taxon>
        <taxon>Streptosporangiales</taxon>
        <taxon>Thermomonosporaceae</taxon>
        <taxon>Actinocorallia</taxon>
    </lineage>
</organism>
<evidence type="ECO:0000313" key="1">
    <source>
        <dbReference type="EMBL" id="GAA3198542.1"/>
    </source>
</evidence>
<sequence length="276" mass="29745">MAYELPEWVAELTDPRRARTTEELADRLVPLAEQAIDISRRLQAQLTELNAPFETEALQALVDVLHTRSAQAFGEVNGEIENTGQDRVARILKRADAAPAGQRAELRERLAAEVFPALKAQQRVVCERIGDRTADAVQAAAKTLLDRTGELAAAVTDMVHQVLPAAQEGLTLAGRVSALTGRVRKAGRGDIPGDLRREAAEVAGSCEETLGRLEMEWSMIGARASTVRAALRAVEETAFSEVTQAMAHCVAELAPAHVKVLNDTEDLAIALLTEGS</sequence>
<accession>A0ABP6Q085</accession>
<reference evidence="2" key="1">
    <citation type="journal article" date="2019" name="Int. J. Syst. Evol. Microbiol.">
        <title>The Global Catalogue of Microorganisms (GCM) 10K type strain sequencing project: providing services to taxonomists for standard genome sequencing and annotation.</title>
        <authorList>
            <consortium name="The Broad Institute Genomics Platform"/>
            <consortium name="The Broad Institute Genome Sequencing Center for Infectious Disease"/>
            <person name="Wu L."/>
            <person name="Ma J."/>
        </authorList>
    </citation>
    <scope>NUCLEOTIDE SEQUENCE [LARGE SCALE GENOMIC DNA]</scope>
    <source>
        <strain evidence="2">JCM 9377</strain>
    </source>
</reference>
<name>A0ABP6Q085_9ACTN</name>
<proteinExistence type="predicted"/>
<evidence type="ECO:0000313" key="2">
    <source>
        <dbReference type="Proteomes" id="UP001501237"/>
    </source>
</evidence>
<protein>
    <submittedName>
        <fullName evidence="1">Uncharacterized protein</fullName>
    </submittedName>
</protein>
<keyword evidence="2" id="KW-1185">Reference proteome</keyword>